<dbReference type="InterPro" id="IPR056125">
    <property type="entry name" value="DUF7708"/>
</dbReference>
<comment type="caution">
    <text evidence="3">The sequence shown here is derived from an EMBL/GenBank/DDBJ whole genome shotgun (WGS) entry which is preliminary data.</text>
</comment>
<feature type="domain" description="NACHT" evidence="2">
    <location>
        <begin position="274"/>
        <end position="415"/>
    </location>
</feature>
<evidence type="ECO:0000259" key="2">
    <source>
        <dbReference type="PROSITE" id="PS50837"/>
    </source>
</evidence>
<dbReference type="InterPro" id="IPR027417">
    <property type="entry name" value="P-loop_NTPase"/>
</dbReference>
<evidence type="ECO:0000256" key="1">
    <source>
        <dbReference type="ARBA" id="ARBA00022737"/>
    </source>
</evidence>
<dbReference type="PANTHER" id="PTHR10039">
    <property type="entry name" value="AMELOGENIN"/>
    <property type="match status" value="1"/>
</dbReference>
<dbReference type="InterPro" id="IPR056884">
    <property type="entry name" value="NPHP3-like_N"/>
</dbReference>
<dbReference type="CDD" id="cd01120">
    <property type="entry name" value="RecA-like_superfamily"/>
    <property type="match status" value="1"/>
</dbReference>
<reference evidence="3 4" key="1">
    <citation type="journal article" date="2024" name="Front Chem Biol">
        <title>Unveiling the potential of Daldinia eschscholtzii MFLUCC 19-0629 through bioactivity and bioinformatics studies for enhanced sustainable agriculture production.</title>
        <authorList>
            <person name="Brooks S."/>
            <person name="Weaver J.A."/>
            <person name="Klomchit A."/>
            <person name="Alharthi S.A."/>
            <person name="Onlamun T."/>
            <person name="Nurani R."/>
            <person name="Vong T.K."/>
            <person name="Alberti F."/>
            <person name="Greco C."/>
        </authorList>
    </citation>
    <scope>NUCLEOTIDE SEQUENCE [LARGE SCALE GENOMIC DNA]</scope>
    <source>
        <strain evidence="3">MFLUCC 19-0629</strain>
    </source>
</reference>
<dbReference type="SUPFAM" id="SSF52540">
    <property type="entry name" value="P-loop containing nucleoside triphosphate hydrolases"/>
    <property type="match status" value="1"/>
</dbReference>
<dbReference type="PROSITE" id="PS50837">
    <property type="entry name" value="NACHT"/>
    <property type="match status" value="1"/>
</dbReference>
<dbReference type="Pfam" id="PF24809">
    <property type="entry name" value="DUF7708"/>
    <property type="match status" value="1"/>
</dbReference>
<sequence length="825" mass="93950">MALNVSTAGNPSATWKDAVQSFLSDLGPNERAGFRVPASPDDCMAVLLATQRRKSKLSRILELMRPAIEPLKRFESAVDVVVQVNAGIASPIWGPLRIVITLCADHFHTLESIAMIIHRIISSLQRFSKYEQMFEKNILVQDAIGALYCDYIDFCVRVTRFYSASSFRTFFVSFDKDFRDVAEKIQLHSQNVDWAAHTAHIEETQREAENAKAERKGMVLMRKRIGRWLSPSTVDDDLQKHLDDCVPQSCDGLLASQQFQTFISVDDDSKKPPPVLVVQGLPGSGKTTAAAFIIDQLKNERFEVLYFFFKANDVEKRTLLNCLRTLLAQLLRLEEHLYDLIEPFYRESGRVVADSLTEVQRALSAAFQRSKAKNIFVVLDALDESSNSTEITQWITTSRDSNERPQIRTLVTSRPPPSFSKSSNLSWSILKMGSYENASVNSYILSRVQNNPIIRDTKVGALVVDYVTSATKGLWLYARLMMDDIDRLPSVGQIQKQLSVLPRGFTELYTQIIRTTEANYNAIELKLAQQLHLWVDTADYLPGFLVLRDDRLGYGTLELIFQYANDGEVVHDPTAQASRVSGPLIEVFNEETVESTRDSQAYELDFIHYTAAQYLSESNDLPYAQLPLTLRPRRLRHLHRAAVAMWYFTECKHSKELLLNLRSNEGRPSRSLMRYFEMAYGLWNALHLVDFPDIQDSQEAVEAETLLQKLIEFISTPACLRWVESAMIINYKGKFPHLLWNATKAWKAGKHNENHHFAPYQAFSQSRVHFFQNYAYVLALTGVGAESVPRELLDSAKKKVLQDELSREISSLGQRWRRLAFPGFG</sequence>
<dbReference type="EMBL" id="JBANMG010000009">
    <property type="protein sequence ID" value="KAK6949506.1"/>
    <property type="molecule type" value="Genomic_DNA"/>
</dbReference>
<dbReference type="PANTHER" id="PTHR10039:SF14">
    <property type="entry name" value="NACHT DOMAIN-CONTAINING PROTEIN"/>
    <property type="match status" value="1"/>
</dbReference>
<proteinExistence type="predicted"/>
<dbReference type="Proteomes" id="UP001369815">
    <property type="component" value="Unassembled WGS sequence"/>
</dbReference>
<organism evidence="3 4">
    <name type="scientific">Daldinia eschscholtzii</name>
    <dbReference type="NCBI Taxonomy" id="292717"/>
    <lineage>
        <taxon>Eukaryota</taxon>
        <taxon>Fungi</taxon>
        <taxon>Dikarya</taxon>
        <taxon>Ascomycota</taxon>
        <taxon>Pezizomycotina</taxon>
        <taxon>Sordariomycetes</taxon>
        <taxon>Xylariomycetidae</taxon>
        <taxon>Xylariales</taxon>
        <taxon>Hypoxylaceae</taxon>
        <taxon>Daldinia</taxon>
    </lineage>
</organism>
<dbReference type="AlphaFoldDB" id="A0AAX6MAQ5"/>
<evidence type="ECO:0000313" key="3">
    <source>
        <dbReference type="EMBL" id="KAK6949506.1"/>
    </source>
</evidence>
<keyword evidence="1" id="KW-0677">Repeat</keyword>
<protein>
    <recommendedName>
        <fullName evidence="2">NACHT domain-containing protein</fullName>
    </recommendedName>
</protein>
<keyword evidence="4" id="KW-1185">Reference proteome</keyword>
<accession>A0AAX6MAQ5</accession>
<dbReference type="Pfam" id="PF24883">
    <property type="entry name" value="NPHP3_N"/>
    <property type="match status" value="1"/>
</dbReference>
<dbReference type="InterPro" id="IPR007111">
    <property type="entry name" value="NACHT_NTPase"/>
</dbReference>
<name>A0AAX6MAQ5_9PEZI</name>
<gene>
    <name evidence="3" type="ORF">Daesc_009588</name>
</gene>
<evidence type="ECO:0000313" key="4">
    <source>
        <dbReference type="Proteomes" id="UP001369815"/>
    </source>
</evidence>
<dbReference type="Gene3D" id="3.40.50.300">
    <property type="entry name" value="P-loop containing nucleotide triphosphate hydrolases"/>
    <property type="match status" value="1"/>
</dbReference>